<gene>
    <name evidence="2" type="ORF">NADFUDRAFT_52767</name>
</gene>
<feature type="compositionally biased region" description="Polar residues" evidence="1">
    <location>
        <begin position="1"/>
        <end position="34"/>
    </location>
</feature>
<dbReference type="AlphaFoldDB" id="A0A1E3PGB5"/>
<dbReference type="STRING" id="857566.A0A1E3PGB5"/>
<accession>A0A1E3PGB5</accession>
<dbReference type="OrthoDB" id="5339332at2759"/>
<evidence type="ECO:0000313" key="3">
    <source>
        <dbReference type="Proteomes" id="UP000095009"/>
    </source>
</evidence>
<feature type="region of interest" description="Disordered" evidence="1">
    <location>
        <begin position="1"/>
        <end position="47"/>
    </location>
</feature>
<organism evidence="2 3">
    <name type="scientific">Nadsonia fulvescens var. elongata DSM 6958</name>
    <dbReference type="NCBI Taxonomy" id="857566"/>
    <lineage>
        <taxon>Eukaryota</taxon>
        <taxon>Fungi</taxon>
        <taxon>Dikarya</taxon>
        <taxon>Ascomycota</taxon>
        <taxon>Saccharomycotina</taxon>
        <taxon>Dipodascomycetes</taxon>
        <taxon>Dipodascales</taxon>
        <taxon>Dipodascales incertae sedis</taxon>
        <taxon>Nadsonia</taxon>
    </lineage>
</organism>
<evidence type="ECO:0000313" key="2">
    <source>
        <dbReference type="EMBL" id="ODQ64441.1"/>
    </source>
</evidence>
<feature type="region of interest" description="Disordered" evidence="1">
    <location>
        <begin position="86"/>
        <end position="107"/>
    </location>
</feature>
<evidence type="ECO:0008006" key="4">
    <source>
        <dbReference type="Google" id="ProtNLM"/>
    </source>
</evidence>
<evidence type="ECO:0000256" key="1">
    <source>
        <dbReference type="SAM" id="MobiDB-lite"/>
    </source>
</evidence>
<dbReference type="EMBL" id="KV454412">
    <property type="protein sequence ID" value="ODQ64441.1"/>
    <property type="molecule type" value="Genomic_DNA"/>
</dbReference>
<sequence>MSGTEESLFNFPRNSNISGGKQKLSATSTPLQSPKQRDGDTLSLSPAGQFRSVSLNTSNKSKTKKPKNKALGDLTSSYMANLFTNKSTESQSSPPPKGLIIVSESSTGERSKNVKTSEIMLPKIEEFSFSSILSSVKQEGNSTLGSVFHVLDFYRGDLTMELHNVQTSQHAVMAQMSALDRLASSSLSTTQTRVSQARENVHNLKGVDQLANATEKAYHSISKIKQTLLEIEALLPPHERLGPDFSAHKRHYPKLHKILGEDRISNHHNAGLNFKESEDLMCSSETAITYTNRPSSSSLKSRSTSISSVSSLTPSIQAVSMPPSNFPSSDNRLKRTLPSKGYPRAMMGLRPGVPSTAVVRSTSITNLNAVYSDIQYPASMMSSSTMPAHALPIHEVDSTSTISRQSPKAFSIKSYISFWGGKANSEIEDADAIIESAEEKLRKLIGIQS</sequence>
<name>A0A1E3PGB5_9ASCO</name>
<protein>
    <recommendedName>
        <fullName evidence="4">BLOC-1-related complex subunit 5</fullName>
    </recommendedName>
</protein>
<keyword evidence="3" id="KW-1185">Reference proteome</keyword>
<dbReference type="Proteomes" id="UP000095009">
    <property type="component" value="Unassembled WGS sequence"/>
</dbReference>
<proteinExistence type="predicted"/>
<reference evidence="2 3" key="1">
    <citation type="journal article" date="2016" name="Proc. Natl. Acad. Sci. U.S.A.">
        <title>Comparative genomics of biotechnologically important yeasts.</title>
        <authorList>
            <person name="Riley R."/>
            <person name="Haridas S."/>
            <person name="Wolfe K.H."/>
            <person name="Lopes M.R."/>
            <person name="Hittinger C.T."/>
            <person name="Goeker M."/>
            <person name="Salamov A.A."/>
            <person name="Wisecaver J.H."/>
            <person name="Long T.M."/>
            <person name="Calvey C.H."/>
            <person name="Aerts A.L."/>
            <person name="Barry K.W."/>
            <person name="Choi C."/>
            <person name="Clum A."/>
            <person name="Coughlan A.Y."/>
            <person name="Deshpande S."/>
            <person name="Douglass A.P."/>
            <person name="Hanson S.J."/>
            <person name="Klenk H.-P."/>
            <person name="LaButti K.M."/>
            <person name="Lapidus A."/>
            <person name="Lindquist E.A."/>
            <person name="Lipzen A.M."/>
            <person name="Meier-Kolthoff J.P."/>
            <person name="Ohm R.A."/>
            <person name="Otillar R.P."/>
            <person name="Pangilinan J.L."/>
            <person name="Peng Y."/>
            <person name="Rokas A."/>
            <person name="Rosa C.A."/>
            <person name="Scheuner C."/>
            <person name="Sibirny A.A."/>
            <person name="Slot J.C."/>
            <person name="Stielow J.B."/>
            <person name="Sun H."/>
            <person name="Kurtzman C.P."/>
            <person name="Blackwell M."/>
            <person name="Grigoriev I.V."/>
            <person name="Jeffries T.W."/>
        </authorList>
    </citation>
    <scope>NUCLEOTIDE SEQUENCE [LARGE SCALE GENOMIC DNA]</scope>
    <source>
        <strain evidence="2 3">DSM 6958</strain>
    </source>
</reference>